<keyword evidence="1" id="KW-1133">Transmembrane helix</keyword>
<accession>A0A2K8P1S8</accession>
<feature type="transmembrane region" description="Helical" evidence="1">
    <location>
        <begin position="116"/>
        <end position="137"/>
    </location>
</feature>
<proteinExistence type="predicted"/>
<evidence type="ECO:0008006" key="4">
    <source>
        <dbReference type="Google" id="ProtNLM"/>
    </source>
</evidence>
<evidence type="ECO:0000313" key="2">
    <source>
        <dbReference type="EMBL" id="ATZ18961.1"/>
    </source>
</evidence>
<gene>
    <name evidence="2" type="ORF">ESOMN_v1c05790</name>
</gene>
<sequence>MNKEKNMKIKTFQNYQINVKKHAKLHNKYKNMWLKNLNKALFFLEDADRQDFISSYEEMIRDKVEQENISVVDAINSFEPIPAIANSIYEEFRDTDKIKKNESVYRESKEYTFSNAFTRICLAIFVEPWNIVLLAFWAISIFILGLLLIGIIAIPVFGIWSFFILETMPAAGIFVLSLFVTPLYFFTVWTLFSIFFILFREQYVFTVWIIDNQNSTIKKIRKRNLFNLYTVVKPKIWVTITIIFFIVTASLSSITFATSKGIFVFDNNAFEHKTITKFNDNELIEGGNNEGNSQHFNLRITSPYEFKVIAETNMQSDEIEIIEYSKMQSQFKNRIAHKSSTNNDVTDVSISINPESWTYYTFGWPIVVVKFELHINPENKFFNNIIFRH</sequence>
<dbReference type="Proteomes" id="UP000232230">
    <property type="component" value="Chromosome"/>
</dbReference>
<keyword evidence="3" id="KW-1185">Reference proteome</keyword>
<feature type="transmembrane region" description="Helical" evidence="1">
    <location>
        <begin position="143"/>
        <end position="165"/>
    </location>
</feature>
<feature type="transmembrane region" description="Helical" evidence="1">
    <location>
        <begin position="172"/>
        <end position="199"/>
    </location>
</feature>
<dbReference type="EMBL" id="CP024965">
    <property type="protein sequence ID" value="ATZ18961.1"/>
    <property type="molecule type" value="Genomic_DNA"/>
</dbReference>
<protein>
    <recommendedName>
        <fullName evidence="4">DUF1700 domain-containing protein</fullName>
    </recommendedName>
</protein>
<dbReference type="AlphaFoldDB" id="A0A2K8P1S8"/>
<keyword evidence="1" id="KW-0812">Transmembrane</keyword>
<organism evidence="2 3">
    <name type="scientific">Williamsoniiplasma somnilux</name>
    <dbReference type="NCBI Taxonomy" id="215578"/>
    <lineage>
        <taxon>Bacteria</taxon>
        <taxon>Bacillati</taxon>
        <taxon>Mycoplasmatota</taxon>
        <taxon>Mollicutes</taxon>
        <taxon>Entomoplasmatales</taxon>
        <taxon>Williamsoniiplasma</taxon>
    </lineage>
</organism>
<keyword evidence="1" id="KW-0472">Membrane</keyword>
<name>A0A2K8P1S8_9MOLU</name>
<feature type="transmembrane region" description="Helical" evidence="1">
    <location>
        <begin position="236"/>
        <end position="257"/>
    </location>
</feature>
<dbReference type="RefSeq" id="WP_024863478.1">
    <property type="nucleotide sequence ID" value="NZ_CP024965.1"/>
</dbReference>
<evidence type="ECO:0000313" key="3">
    <source>
        <dbReference type="Proteomes" id="UP000232230"/>
    </source>
</evidence>
<reference evidence="2 3" key="1">
    <citation type="submission" date="2017-11" db="EMBL/GenBank/DDBJ databases">
        <title>Genome sequence of Entomoplasma somnilux PYAN-1 (ATCC 49194).</title>
        <authorList>
            <person name="Lo W.-S."/>
            <person name="Gasparich G.E."/>
            <person name="Kuo C.-H."/>
        </authorList>
    </citation>
    <scope>NUCLEOTIDE SEQUENCE [LARGE SCALE GENOMIC DNA]</scope>
    <source>
        <strain evidence="2 3">PYAN-1</strain>
    </source>
</reference>
<evidence type="ECO:0000256" key="1">
    <source>
        <dbReference type="SAM" id="Phobius"/>
    </source>
</evidence>
<dbReference type="KEGG" id="esx:ESOMN_v1c05790"/>